<dbReference type="GO" id="GO:0005634">
    <property type="term" value="C:nucleus"/>
    <property type="evidence" value="ECO:0007669"/>
    <property type="project" value="UniProtKB-SubCell"/>
</dbReference>
<keyword evidence="3" id="KW-0227">DNA damage</keyword>
<evidence type="ECO:0000313" key="8">
    <source>
        <dbReference type="EMBL" id="CAI9778091.1"/>
    </source>
</evidence>
<dbReference type="GO" id="GO:0003689">
    <property type="term" value="F:DNA clamp loader activity"/>
    <property type="evidence" value="ECO:0007669"/>
    <property type="project" value="TreeGrafter"/>
</dbReference>
<dbReference type="AlphaFoldDB" id="A0AAD2E7Y3"/>
<dbReference type="Proteomes" id="UP000834106">
    <property type="component" value="Chromosome 15"/>
</dbReference>
<comment type="subcellular location">
    <subcellularLocation>
        <location evidence="1">Nucleus</location>
    </subcellularLocation>
</comment>
<dbReference type="EMBL" id="OU503050">
    <property type="protein sequence ID" value="CAI9778091.1"/>
    <property type="molecule type" value="Genomic_DNA"/>
</dbReference>
<dbReference type="GO" id="GO:0003682">
    <property type="term" value="F:chromatin binding"/>
    <property type="evidence" value="ECO:0007669"/>
    <property type="project" value="TreeGrafter"/>
</dbReference>
<name>A0AAD2E7Y3_9LAMI</name>
<evidence type="ECO:0000256" key="3">
    <source>
        <dbReference type="ARBA" id="ARBA00022763"/>
    </source>
</evidence>
<organism evidence="8 9">
    <name type="scientific">Fraxinus pennsylvanica</name>
    <dbReference type="NCBI Taxonomy" id="56036"/>
    <lineage>
        <taxon>Eukaryota</taxon>
        <taxon>Viridiplantae</taxon>
        <taxon>Streptophyta</taxon>
        <taxon>Embryophyta</taxon>
        <taxon>Tracheophyta</taxon>
        <taxon>Spermatophyta</taxon>
        <taxon>Magnoliopsida</taxon>
        <taxon>eudicotyledons</taxon>
        <taxon>Gunneridae</taxon>
        <taxon>Pentapetalae</taxon>
        <taxon>asterids</taxon>
        <taxon>lamiids</taxon>
        <taxon>Lamiales</taxon>
        <taxon>Oleaceae</taxon>
        <taxon>Oleeae</taxon>
        <taxon>Fraxinus</taxon>
    </lineage>
</organism>
<reference evidence="8" key="1">
    <citation type="submission" date="2023-05" db="EMBL/GenBank/DDBJ databases">
        <authorList>
            <person name="Huff M."/>
        </authorList>
    </citation>
    <scope>NUCLEOTIDE SEQUENCE</scope>
</reference>
<evidence type="ECO:0000256" key="1">
    <source>
        <dbReference type="ARBA" id="ARBA00004123"/>
    </source>
</evidence>
<evidence type="ECO:0000256" key="5">
    <source>
        <dbReference type="ARBA" id="ARBA00023242"/>
    </source>
</evidence>
<evidence type="ECO:0000256" key="2">
    <source>
        <dbReference type="ARBA" id="ARBA00022741"/>
    </source>
</evidence>
<feature type="compositionally biased region" description="Basic and acidic residues" evidence="7">
    <location>
        <begin position="34"/>
        <end position="44"/>
    </location>
</feature>
<dbReference type="GO" id="GO:0033314">
    <property type="term" value="P:mitotic DNA replication checkpoint signaling"/>
    <property type="evidence" value="ECO:0007669"/>
    <property type="project" value="TreeGrafter"/>
</dbReference>
<feature type="compositionally biased region" description="Basic residues" evidence="7">
    <location>
        <begin position="1"/>
        <end position="13"/>
    </location>
</feature>
<evidence type="ECO:0000256" key="7">
    <source>
        <dbReference type="SAM" id="MobiDB-lite"/>
    </source>
</evidence>
<accession>A0AAD2E7Y3</accession>
<dbReference type="GO" id="GO:0005524">
    <property type="term" value="F:ATP binding"/>
    <property type="evidence" value="ECO:0007669"/>
    <property type="project" value="UniProtKB-KW"/>
</dbReference>
<gene>
    <name evidence="8" type="ORF">FPE_LOCUS25521</name>
</gene>
<dbReference type="PANTHER" id="PTHR12172:SF1">
    <property type="entry name" value="P-LOOP CONTAINING NUCLEOSIDE TRIPHOSPHATE HYDROLASES SUPERFAMILY PROTEIN"/>
    <property type="match status" value="1"/>
</dbReference>
<dbReference type="InterPro" id="IPR004582">
    <property type="entry name" value="Checkpoint_prot_Rad17_Rad24"/>
</dbReference>
<evidence type="ECO:0000256" key="6">
    <source>
        <dbReference type="ARBA" id="ARBA00023306"/>
    </source>
</evidence>
<evidence type="ECO:0000256" key="4">
    <source>
        <dbReference type="ARBA" id="ARBA00022840"/>
    </source>
</evidence>
<dbReference type="GO" id="GO:0006281">
    <property type="term" value="P:DNA repair"/>
    <property type="evidence" value="ECO:0007669"/>
    <property type="project" value="InterPro"/>
</dbReference>
<dbReference type="PANTHER" id="PTHR12172">
    <property type="entry name" value="CELL CYCLE CHECKPOINT PROTEIN RAD17"/>
    <property type="match status" value="1"/>
</dbReference>
<feature type="region of interest" description="Disordered" evidence="7">
    <location>
        <begin position="1"/>
        <end position="45"/>
    </location>
</feature>
<keyword evidence="4" id="KW-0067">ATP-binding</keyword>
<proteinExistence type="predicted"/>
<keyword evidence="9" id="KW-1185">Reference proteome</keyword>
<sequence length="310" mass="34802">MNLRKARIMRKRNGVVMAKNERERPLPQSGASSDKAKPNGKEIPDNWFLSKGLGKITAEKAEKEPILIESPDENKETSNLQTLLRQKLGVVVESHWHQCTAENSTNSDYRPLSKSLSAVITKSHCSDDEIIEVVLLSQNADSHNTGARLERSVLRENKVANYQNEILTLILFEDTDATLSNNPVLPKSLDRLELNFAVPSLKELFGLVRVLWCQGQSPREEEEIVKSLILMAENHRVVEVLVQEDKINDNKTENTYVKDGEADTIEAKKEAVLRLHSTQDDGECAQIGECFSERISVVSREIFVGINGDT</sequence>
<dbReference type="GO" id="GO:0000077">
    <property type="term" value="P:DNA damage checkpoint signaling"/>
    <property type="evidence" value="ECO:0007669"/>
    <property type="project" value="TreeGrafter"/>
</dbReference>
<keyword evidence="2" id="KW-0547">Nucleotide-binding</keyword>
<keyword evidence="6" id="KW-0131">Cell cycle</keyword>
<keyword evidence="5" id="KW-0539">Nucleus</keyword>
<protein>
    <submittedName>
        <fullName evidence="8">Uncharacterized protein</fullName>
    </submittedName>
</protein>
<evidence type="ECO:0000313" key="9">
    <source>
        <dbReference type="Proteomes" id="UP000834106"/>
    </source>
</evidence>